<dbReference type="PANTHER" id="PTHR43744:SF9">
    <property type="entry name" value="POLYGALACTURONAN_RHAMNOGALACTURONAN TRANSPORT SYSTEM PERMEASE PROTEIN YTCP"/>
    <property type="match status" value="1"/>
</dbReference>
<reference evidence="9 10" key="1">
    <citation type="journal article" date="2013" name="Genome Announc.">
        <title>Draft Genome Sequence of the Cellulolytic, Mesophilic, Anaerobic Bacterium Clostridium termitidis Strain CT1112 (DSM 5398).</title>
        <authorList>
            <person name="Lal S."/>
            <person name="Ramachandran U."/>
            <person name="Zhang X."/>
            <person name="Munir R."/>
            <person name="Sparling R."/>
            <person name="Levin D.B."/>
        </authorList>
    </citation>
    <scope>NUCLEOTIDE SEQUENCE [LARGE SCALE GENOMIC DNA]</scope>
    <source>
        <strain evidence="9 10">CT1112</strain>
    </source>
</reference>
<accession>S0FGF8</accession>
<dbReference type="InterPro" id="IPR035906">
    <property type="entry name" value="MetI-like_sf"/>
</dbReference>
<proteinExistence type="inferred from homology"/>
<dbReference type="GO" id="GO:0055085">
    <property type="term" value="P:transmembrane transport"/>
    <property type="evidence" value="ECO:0007669"/>
    <property type="project" value="InterPro"/>
</dbReference>
<dbReference type="Gene3D" id="1.10.3720.10">
    <property type="entry name" value="MetI-like"/>
    <property type="match status" value="1"/>
</dbReference>
<dbReference type="eggNOG" id="COG0395">
    <property type="taxonomic scope" value="Bacteria"/>
</dbReference>
<evidence type="ECO:0000259" key="8">
    <source>
        <dbReference type="PROSITE" id="PS50928"/>
    </source>
</evidence>
<name>S0FGF8_RUMCE</name>
<dbReference type="CDD" id="cd06261">
    <property type="entry name" value="TM_PBP2"/>
    <property type="match status" value="1"/>
</dbReference>
<dbReference type="SUPFAM" id="SSF161098">
    <property type="entry name" value="MetI-like"/>
    <property type="match status" value="1"/>
</dbReference>
<evidence type="ECO:0000256" key="5">
    <source>
        <dbReference type="ARBA" id="ARBA00022989"/>
    </source>
</evidence>
<evidence type="ECO:0000256" key="6">
    <source>
        <dbReference type="ARBA" id="ARBA00023136"/>
    </source>
</evidence>
<keyword evidence="9" id="KW-0762">Sugar transport</keyword>
<feature type="transmembrane region" description="Helical" evidence="7">
    <location>
        <begin position="112"/>
        <end position="131"/>
    </location>
</feature>
<feature type="transmembrane region" description="Helical" evidence="7">
    <location>
        <begin position="184"/>
        <end position="206"/>
    </location>
</feature>
<dbReference type="PROSITE" id="PS50928">
    <property type="entry name" value="ABC_TM1"/>
    <property type="match status" value="1"/>
</dbReference>
<dbReference type="PATRIC" id="fig|1195236.3.peg.4363"/>
<feature type="transmembrane region" description="Helical" evidence="7">
    <location>
        <begin position="80"/>
        <end position="100"/>
    </location>
</feature>
<keyword evidence="4 7" id="KW-0812">Transmembrane</keyword>
<dbReference type="AlphaFoldDB" id="S0FGF8"/>
<sequence length="296" mass="33300">MVTRITISERVFNLVNIVFLSLLTLACIYPLLYVVFASLSDPGLLMQHEGLLLSPQGFTLKGYSLVLKNPNIGIGFYNTVFYVVVGTFISMILTCFGAYALSRRQVYFAKPILIVITITMFFSGGLIPFYLTVKGLGLYNSYWAVILPSAINTWNLIVMRTSFMELPASLEESARIDGANDFTILFRIIIPLSKAIIAVMVLFYAIGMWNSWFNAAIFLNDRKYYPIQLVLREILIQGDKGNMLQVMNGVSAQSESMYRQLVQYTTIVIATVPILFVYPFLQKYFVKGVIVGSLKG</sequence>
<dbReference type="Pfam" id="PF00528">
    <property type="entry name" value="BPD_transp_1"/>
    <property type="match status" value="1"/>
</dbReference>
<gene>
    <name evidence="9" type="ORF">CTER_4191</name>
</gene>
<feature type="transmembrane region" description="Helical" evidence="7">
    <location>
        <begin position="261"/>
        <end position="281"/>
    </location>
</feature>
<dbReference type="PROSITE" id="PS51257">
    <property type="entry name" value="PROKAR_LIPOPROTEIN"/>
    <property type="match status" value="1"/>
</dbReference>
<evidence type="ECO:0000256" key="1">
    <source>
        <dbReference type="ARBA" id="ARBA00004651"/>
    </source>
</evidence>
<dbReference type="PANTHER" id="PTHR43744">
    <property type="entry name" value="ABC TRANSPORTER PERMEASE PROTEIN MG189-RELATED-RELATED"/>
    <property type="match status" value="1"/>
</dbReference>
<comment type="similarity">
    <text evidence="7">Belongs to the binding-protein-dependent transport system permease family.</text>
</comment>
<evidence type="ECO:0000256" key="2">
    <source>
        <dbReference type="ARBA" id="ARBA00022448"/>
    </source>
</evidence>
<protein>
    <submittedName>
        <fullName evidence="9">ABC-type sugar transport system, permease component</fullName>
    </submittedName>
</protein>
<feature type="transmembrane region" description="Helical" evidence="7">
    <location>
        <begin position="12"/>
        <end position="36"/>
    </location>
</feature>
<comment type="caution">
    <text evidence="9">The sequence shown here is derived from an EMBL/GenBank/DDBJ whole genome shotgun (WGS) entry which is preliminary data.</text>
</comment>
<dbReference type="STRING" id="1195236.CTER_4191"/>
<dbReference type="Proteomes" id="UP000014155">
    <property type="component" value="Unassembled WGS sequence"/>
</dbReference>
<dbReference type="EMBL" id="AORV01000060">
    <property type="protein sequence ID" value="EMS70102.1"/>
    <property type="molecule type" value="Genomic_DNA"/>
</dbReference>
<comment type="subcellular location">
    <subcellularLocation>
        <location evidence="1 7">Cell membrane</location>
        <topology evidence="1 7">Multi-pass membrane protein</topology>
    </subcellularLocation>
</comment>
<evidence type="ECO:0000313" key="10">
    <source>
        <dbReference type="Proteomes" id="UP000014155"/>
    </source>
</evidence>
<keyword evidence="3" id="KW-1003">Cell membrane</keyword>
<keyword evidence="2 7" id="KW-0813">Transport</keyword>
<keyword evidence="6 7" id="KW-0472">Membrane</keyword>
<evidence type="ECO:0000256" key="7">
    <source>
        <dbReference type="RuleBase" id="RU363032"/>
    </source>
</evidence>
<dbReference type="InterPro" id="IPR000515">
    <property type="entry name" value="MetI-like"/>
</dbReference>
<dbReference type="RefSeq" id="WP_004629201.1">
    <property type="nucleotide sequence ID" value="NZ_AORV01000060.1"/>
</dbReference>
<keyword evidence="10" id="KW-1185">Reference proteome</keyword>
<evidence type="ECO:0000256" key="3">
    <source>
        <dbReference type="ARBA" id="ARBA00022475"/>
    </source>
</evidence>
<feature type="transmembrane region" description="Helical" evidence="7">
    <location>
        <begin position="143"/>
        <end position="163"/>
    </location>
</feature>
<dbReference type="GO" id="GO:0005886">
    <property type="term" value="C:plasma membrane"/>
    <property type="evidence" value="ECO:0007669"/>
    <property type="project" value="UniProtKB-SubCell"/>
</dbReference>
<evidence type="ECO:0000313" key="9">
    <source>
        <dbReference type="EMBL" id="EMS70102.1"/>
    </source>
</evidence>
<keyword evidence="5 7" id="KW-1133">Transmembrane helix</keyword>
<organism evidence="9 10">
    <name type="scientific">Ruminiclostridium cellobioparum subsp. termitidis CT1112</name>
    <dbReference type="NCBI Taxonomy" id="1195236"/>
    <lineage>
        <taxon>Bacteria</taxon>
        <taxon>Bacillati</taxon>
        <taxon>Bacillota</taxon>
        <taxon>Clostridia</taxon>
        <taxon>Eubacteriales</taxon>
        <taxon>Oscillospiraceae</taxon>
        <taxon>Ruminiclostridium</taxon>
    </lineage>
</organism>
<feature type="domain" description="ABC transmembrane type-1" evidence="8">
    <location>
        <begin position="76"/>
        <end position="279"/>
    </location>
</feature>
<evidence type="ECO:0000256" key="4">
    <source>
        <dbReference type="ARBA" id="ARBA00022692"/>
    </source>
</evidence>